<dbReference type="InterPro" id="IPR037284">
    <property type="entry name" value="SUF_FeS_clus_asmbl_SufBD_sf"/>
</dbReference>
<dbReference type="AlphaFoldDB" id="A0A0G1VI25"/>
<accession>A0A0G1VI25</accession>
<dbReference type="Pfam" id="PF01458">
    <property type="entry name" value="SUFBD_core"/>
    <property type="match status" value="1"/>
</dbReference>
<proteinExistence type="inferred from homology"/>
<reference evidence="3 4" key="1">
    <citation type="journal article" date="2015" name="Nature">
        <title>rRNA introns, odd ribosomes, and small enigmatic genomes across a large radiation of phyla.</title>
        <authorList>
            <person name="Brown C.T."/>
            <person name="Hug L.A."/>
            <person name="Thomas B.C."/>
            <person name="Sharon I."/>
            <person name="Castelle C.J."/>
            <person name="Singh A."/>
            <person name="Wilkins M.J."/>
            <person name="Williams K.H."/>
            <person name="Banfield J.F."/>
        </authorList>
    </citation>
    <scope>NUCLEOTIDE SEQUENCE [LARGE SCALE GENOMIC DNA]</scope>
</reference>
<dbReference type="SUPFAM" id="SSF101960">
    <property type="entry name" value="Stabilizer of iron transporter SufD"/>
    <property type="match status" value="1"/>
</dbReference>
<dbReference type="InterPro" id="IPR000825">
    <property type="entry name" value="SUF_FeS_clus_asmbl_SufBD_core"/>
</dbReference>
<comment type="caution">
    <text evidence="3">The sequence shown here is derived from an EMBL/GenBank/DDBJ whole genome shotgun (WGS) entry which is preliminary data.</text>
</comment>
<dbReference type="PANTHER" id="PTHR30508">
    <property type="entry name" value="FES CLUSTER ASSEMBLY PROTEIN SUF"/>
    <property type="match status" value="1"/>
</dbReference>
<dbReference type="Proteomes" id="UP000034119">
    <property type="component" value="Unassembled WGS sequence"/>
</dbReference>
<dbReference type="STRING" id="1618342.UY40_C0002G0003"/>
<evidence type="ECO:0000313" key="3">
    <source>
        <dbReference type="EMBL" id="KKW06153.1"/>
    </source>
</evidence>
<name>A0A0G1VI25_9BACT</name>
<evidence type="ECO:0000259" key="2">
    <source>
        <dbReference type="Pfam" id="PF01458"/>
    </source>
</evidence>
<evidence type="ECO:0000313" key="4">
    <source>
        <dbReference type="Proteomes" id="UP000034119"/>
    </source>
</evidence>
<dbReference type="PANTHER" id="PTHR30508:SF1">
    <property type="entry name" value="UPF0051 PROTEIN ABCI8, CHLOROPLASTIC-RELATED"/>
    <property type="match status" value="1"/>
</dbReference>
<comment type="similarity">
    <text evidence="1">Belongs to the iron-sulfur cluster assembly SufBD family.</text>
</comment>
<dbReference type="EMBL" id="LCPW01000002">
    <property type="protein sequence ID" value="KKW06153.1"/>
    <property type="molecule type" value="Genomic_DNA"/>
</dbReference>
<gene>
    <name evidence="3" type="ORF">UY40_C0002G0003</name>
</gene>
<sequence>MIFVPVTGTSTKKLTVLLNRKGKEEELVLVFAGKGKDEIDLDLASIHRAPATRGKITVRGVLQGQARARIKGLIKIEKGAPGSRDFLEERTLLLGTEATVETVPDLEIEENDVSASHAASTARVGEEELFYLNSRGISEKDATRLLVEGFLAAALPVEGKAGKAVVSKLRKVQEYALD</sequence>
<feature type="domain" description="SUF system FeS cluster assembly SufBD core" evidence="2">
    <location>
        <begin position="9"/>
        <end position="150"/>
    </location>
</feature>
<protein>
    <submittedName>
        <fullName evidence="3">SufBD protein</fullName>
    </submittedName>
</protein>
<dbReference type="InterPro" id="IPR055346">
    <property type="entry name" value="Fe-S_cluster_assembly_SufBD"/>
</dbReference>
<evidence type="ECO:0000256" key="1">
    <source>
        <dbReference type="ARBA" id="ARBA00043967"/>
    </source>
</evidence>
<organism evidence="3 4">
    <name type="scientific">candidate division CPR1 bacterium GW2011_GWC1_49_13</name>
    <dbReference type="NCBI Taxonomy" id="1618342"/>
    <lineage>
        <taxon>Bacteria</taxon>
        <taxon>candidate division CPR1</taxon>
    </lineage>
</organism>
<dbReference type="GO" id="GO:0016226">
    <property type="term" value="P:iron-sulfur cluster assembly"/>
    <property type="evidence" value="ECO:0007669"/>
    <property type="project" value="InterPro"/>
</dbReference>